<organism evidence="6 7">
    <name type="scientific">Lacrimispora celerecrescens</name>
    <dbReference type="NCBI Taxonomy" id="29354"/>
    <lineage>
        <taxon>Bacteria</taxon>
        <taxon>Bacillati</taxon>
        <taxon>Bacillota</taxon>
        <taxon>Clostridia</taxon>
        <taxon>Lachnospirales</taxon>
        <taxon>Lachnospiraceae</taxon>
        <taxon>Lacrimispora</taxon>
    </lineage>
</organism>
<dbReference type="GO" id="GO:0003677">
    <property type="term" value="F:DNA binding"/>
    <property type="evidence" value="ECO:0007669"/>
    <property type="project" value="UniProtKB-KW"/>
</dbReference>
<dbReference type="PRINTS" id="PR00039">
    <property type="entry name" value="HTHLYSR"/>
</dbReference>
<protein>
    <recommendedName>
        <fullName evidence="5">HTH lysR-type domain-containing protein</fullName>
    </recommendedName>
</protein>
<dbReference type="GO" id="GO:0032993">
    <property type="term" value="C:protein-DNA complex"/>
    <property type="evidence" value="ECO:0007669"/>
    <property type="project" value="TreeGrafter"/>
</dbReference>
<dbReference type="RefSeq" id="WP_038277550.1">
    <property type="nucleotide sequence ID" value="NZ_JPME01000003.1"/>
</dbReference>
<dbReference type="CDD" id="cd08414">
    <property type="entry name" value="PBP2_LTTR_aromatics_like"/>
    <property type="match status" value="1"/>
</dbReference>
<dbReference type="PANTHER" id="PTHR30346">
    <property type="entry name" value="TRANSCRIPTIONAL DUAL REGULATOR HCAR-RELATED"/>
    <property type="match status" value="1"/>
</dbReference>
<comment type="similarity">
    <text evidence="1">Belongs to the LysR transcriptional regulatory family.</text>
</comment>
<dbReference type="Pfam" id="PF00126">
    <property type="entry name" value="HTH_1"/>
    <property type="match status" value="1"/>
</dbReference>
<keyword evidence="4" id="KW-0804">Transcription</keyword>
<dbReference type="SUPFAM" id="SSF46785">
    <property type="entry name" value="Winged helix' DNA-binding domain"/>
    <property type="match status" value="1"/>
</dbReference>
<dbReference type="Proteomes" id="UP000028525">
    <property type="component" value="Unassembled WGS sequence"/>
</dbReference>
<dbReference type="EMBL" id="JPME01000003">
    <property type="protein sequence ID" value="KEZ91558.1"/>
    <property type="molecule type" value="Genomic_DNA"/>
</dbReference>
<evidence type="ECO:0000313" key="7">
    <source>
        <dbReference type="Proteomes" id="UP000028525"/>
    </source>
</evidence>
<dbReference type="SUPFAM" id="SSF53850">
    <property type="entry name" value="Periplasmic binding protein-like II"/>
    <property type="match status" value="1"/>
</dbReference>
<dbReference type="STRING" id="29354.IO98_02450"/>
<keyword evidence="2" id="KW-0805">Transcription regulation</keyword>
<name>A0A084JRH4_9FIRM</name>
<reference evidence="6 7" key="1">
    <citation type="submission" date="2014-07" db="EMBL/GenBank/DDBJ databases">
        <title>Draft genome of Clostridium celerecrescens 152B isolated from sediments associated with methane hydrate from Krishna Godavari basin.</title>
        <authorList>
            <person name="Honkalas V.S."/>
            <person name="Dabir A.P."/>
            <person name="Arora P."/>
            <person name="Dhakephalkar P.K."/>
        </authorList>
    </citation>
    <scope>NUCLEOTIDE SEQUENCE [LARGE SCALE GENOMIC DNA]</scope>
    <source>
        <strain evidence="6 7">152B</strain>
    </source>
</reference>
<dbReference type="Gene3D" id="3.40.190.290">
    <property type="match status" value="1"/>
</dbReference>
<dbReference type="InterPro" id="IPR036388">
    <property type="entry name" value="WH-like_DNA-bd_sf"/>
</dbReference>
<evidence type="ECO:0000256" key="1">
    <source>
        <dbReference type="ARBA" id="ARBA00009437"/>
    </source>
</evidence>
<evidence type="ECO:0000313" key="6">
    <source>
        <dbReference type="EMBL" id="KEZ91558.1"/>
    </source>
</evidence>
<dbReference type="InterPro" id="IPR000847">
    <property type="entry name" value="LysR_HTH_N"/>
</dbReference>
<feature type="domain" description="HTH lysR-type" evidence="5">
    <location>
        <begin position="1"/>
        <end position="58"/>
    </location>
</feature>
<proteinExistence type="inferred from homology"/>
<keyword evidence="7" id="KW-1185">Reference proteome</keyword>
<keyword evidence="3" id="KW-0238">DNA-binding</keyword>
<dbReference type="OrthoDB" id="119203at2"/>
<evidence type="ECO:0000256" key="3">
    <source>
        <dbReference type="ARBA" id="ARBA00023125"/>
    </source>
</evidence>
<accession>A0A084JRH4</accession>
<dbReference type="Gene3D" id="1.10.10.10">
    <property type="entry name" value="Winged helix-like DNA-binding domain superfamily/Winged helix DNA-binding domain"/>
    <property type="match status" value="1"/>
</dbReference>
<evidence type="ECO:0000259" key="5">
    <source>
        <dbReference type="PROSITE" id="PS50931"/>
    </source>
</evidence>
<sequence>MEIRKLSYFVSVVKHKNFTKAAQEHHMVQTAMSRQIAAIEEELGVVLLKRNNRSVLLTSAGEVFYNKALKVIELYNEMISQTQKTAKLHPKVLEIGFGHYEHILIAQVVSEFRTLYPDIDVLVAKYSYNDLITYLQAGKLDVVFTLPFSPAFVSLDETVVKQVFPSTMYIIVNKKHPLAQFDTISADSLNDCTLITLSEDSGPCSLDILKQFTMTAGLNIKDIINANSLESQILMVESGLGVAFLPSICTKHLTPNVKAINLKDFDPGNFVAMFQKSNENPFIKIFIELASLKDS</sequence>
<comment type="caution">
    <text evidence="6">The sequence shown here is derived from an EMBL/GenBank/DDBJ whole genome shotgun (WGS) entry which is preliminary data.</text>
</comment>
<evidence type="ECO:0000256" key="2">
    <source>
        <dbReference type="ARBA" id="ARBA00023015"/>
    </source>
</evidence>
<dbReference type="Pfam" id="PF03466">
    <property type="entry name" value="LysR_substrate"/>
    <property type="match status" value="1"/>
</dbReference>
<evidence type="ECO:0000256" key="4">
    <source>
        <dbReference type="ARBA" id="ARBA00023163"/>
    </source>
</evidence>
<gene>
    <name evidence="6" type="ORF">IO98_02450</name>
</gene>
<dbReference type="PROSITE" id="PS50931">
    <property type="entry name" value="HTH_LYSR"/>
    <property type="match status" value="1"/>
</dbReference>
<dbReference type="InterPro" id="IPR036390">
    <property type="entry name" value="WH_DNA-bd_sf"/>
</dbReference>
<dbReference type="InterPro" id="IPR005119">
    <property type="entry name" value="LysR_subst-bd"/>
</dbReference>
<dbReference type="AlphaFoldDB" id="A0A084JRH4"/>
<dbReference type="PANTHER" id="PTHR30346:SF28">
    <property type="entry name" value="HTH-TYPE TRANSCRIPTIONAL REGULATOR CYNR"/>
    <property type="match status" value="1"/>
</dbReference>
<dbReference type="GO" id="GO:0003700">
    <property type="term" value="F:DNA-binding transcription factor activity"/>
    <property type="evidence" value="ECO:0007669"/>
    <property type="project" value="InterPro"/>
</dbReference>
<dbReference type="FunFam" id="1.10.10.10:FF:000001">
    <property type="entry name" value="LysR family transcriptional regulator"/>
    <property type="match status" value="1"/>
</dbReference>